<accession>A0A9Q0HE35</accession>
<dbReference type="InterPro" id="IPR036779">
    <property type="entry name" value="LysM_dom_sf"/>
</dbReference>
<reference evidence="4" key="1">
    <citation type="journal article" date="2023" name="Plant J.">
        <title>The genome of the king protea, Protea cynaroides.</title>
        <authorList>
            <person name="Chang J."/>
            <person name="Duong T.A."/>
            <person name="Schoeman C."/>
            <person name="Ma X."/>
            <person name="Roodt D."/>
            <person name="Barker N."/>
            <person name="Li Z."/>
            <person name="Van de Peer Y."/>
            <person name="Mizrachi E."/>
        </authorList>
    </citation>
    <scope>NUCLEOTIDE SEQUENCE</scope>
    <source>
        <tissue evidence="4">Young leaves</tissue>
    </source>
</reference>
<evidence type="ECO:0000256" key="2">
    <source>
        <dbReference type="SAM" id="SignalP"/>
    </source>
</evidence>
<dbReference type="PROSITE" id="PS51782">
    <property type="entry name" value="LYSM"/>
    <property type="match status" value="2"/>
</dbReference>
<gene>
    <name evidence="4" type="ORF">NE237_023007</name>
</gene>
<evidence type="ECO:0000313" key="4">
    <source>
        <dbReference type="EMBL" id="KAJ4963068.1"/>
    </source>
</evidence>
<name>A0A9Q0HE35_9MAGN</name>
<dbReference type="Pfam" id="PF01476">
    <property type="entry name" value="LysM"/>
    <property type="match status" value="2"/>
</dbReference>
<feature type="domain" description="LysM" evidence="3">
    <location>
        <begin position="176"/>
        <end position="219"/>
    </location>
</feature>
<dbReference type="PANTHER" id="PTHR33734:SF35">
    <property type="entry name" value="LYSM DOMAIN-CONTAINING GPI-ANCHORED PROTEIN 1"/>
    <property type="match status" value="1"/>
</dbReference>
<feature type="domain" description="LysM" evidence="3">
    <location>
        <begin position="110"/>
        <end position="157"/>
    </location>
</feature>
<dbReference type="EMBL" id="JAMYWD010000008">
    <property type="protein sequence ID" value="KAJ4963068.1"/>
    <property type="molecule type" value="Genomic_DNA"/>
</dbReference>
<dbReference type="SUPFAM" id="SSF54106">
    <property type="entry name" value="LysM domain"/>
    <property type="match status" value="2"/>
</dbReference>
<protein>
    <recommendedName>
        <fullName evidence="3">LysM domain-containing protein</fullName>
    </recommendedName>
</protein>
<feature type="region of interest" description="Disordered" evidence="1">
    <location>
        <begin position="346"/>
        <end position="373"/>
    </location>
</feature>
<keyword evidence="5" id="KW-1185">Reference proteome</keyword>
<keyword evidence="2" id="KW-0732">Signal</keyword>
<dbReference type="PANTHER" id="PTHR33734">
    <property type="entry name" value="LYSM DOMAIN-CONTAINING GPI-ANCHORED PROTEIN 2"/>
    <property type="match status" value="1"/>
</dbReference>
<feature type="signal peptide" evidence="2">
    <location>
        <begin position="1"/>
        <end position="27"/>
    </location>
</feature>
<feature type="chain" id="PRO_5040245508" description="LysM domain-containing protein" evidence="2">
    <location>
        <begin position="28"/>
        <end position="419"/>
    </location>
</feature>
<dbReference type="AlphaFoldDB" id="A0A9Q0HE35"/>
<evidence type="ECO:0000313" key="5">
    <source>
        <dbReference type="Proteomes" id="UP001141806"/>
    </source>
</evidence>
<proteinExistence type="predicted"/>
<dbReference type="Gene3D" id="3.10.350.10">
    <property type="entry name" value="LysM domain"/>
    <property type="match status" value="2"/>
</dbReference>
<dbReference type="OrthoDB" id="2107166at2759"/>
<dbReference type="InterPro" id="IPR018392">
    <property type="entry name" value="LysM"/>
</dbReference>
<dbReference type="SMART" id="SM00257">
    <property type="entry name" value="LysM"/>
    <property type="match status" value="2"/>
</dbReference>
<dbReference type="CDD" id="cd00118">
    <property type="entry name" value="LysM"/>
    <property type="match status" value="2"/>
</dbReference>
<sequence>MPKQEHIFPSCLFFLLSLVTLATLVNTKSTIEPCSNSNSCNALVGYTLYTDLKVSEVAALFQIDPIALLTANAIDISYPDVENHILPARLFLKVPISCSCSDGIRKSVATSYKTRPSDTLSGIADNIYAGLVSADQIREANSISDPTVLDVGQTLLVPLPCTCFNNTDNNLPAIYLSYVVEPVDTLAGIAAQYATTITDLMNVNSLGSPSITPGDILSVPIPACASNFPKYASDVGLVVPNGTYAILASHCVQCSCGPGNLNLYCTPASLAASCSSMQCRNSNLMLGNVTAQSSSAGCRVISCAYDGFVNGTIWTTLSSSLQPQCPGPHQFPQLVAPPSGTIIDSLPAPAPAPSQAGGGGPTTPKSSIVPVTGLLPSSSPANGPIGSTSDASLLASPSSIFARATVFYLFIKLIVSMVL</sequence>
<comment type="caution">
    <text evidence="4">The sequence shown here is derived from an EMBL/GenBank/DDBJ whole genome shotgun (WGS) entry which is preliminary data.</text>
</comment>
<evidence type="ECO:0000256" key="1">
    <source>
        <dbReference type="SAM" id="MobiDB-lite"/>
    </source>
</evidence>
<dbReference type="Proteomes" id="UP001141806">
    <property type="component" value="Unassembled WGS sequence"/>
</dbReference>
<evidence type="ECO:0000259" key="3">
    <source>
        <dbReference type="PROSITE" id="PS51782"/>
    </source>
</evidence>
<organism evidence="4 5">
    <name type="scientific">Protea cynaroides</name>
    <dbReference type="NCBI Taxonomy" id="273540"/>
    <lineage>
        <taxon>Eukaryota</taxon>
        <taxon>Viridiplantae</taxon>
        <taxon>Streptophyta</taxon>
        <taxon>Embryophyta</taxon>
        <taxon>Tracheophyta</taxon>
        <taxon>Spermatophyta</taxon>
        <taxon>Magnoliopsida</taxon>
        <taxon>Proteales</taxon>
        <taxon>Proteaceae</taxon>
        <taxon>Protea</taxon>
    </lineage>
</organism>